<gene>
    <name evidence="1" type="ORF">HJC23_000667</name>
</gene>
<evidence type="ECO:0000313" key="1">
    <source>
        <dbReference type="EMBL" id="KAL3796164.1"/>
    </source>
</evidence>
<proteinExistence type="predicted"/>
<dbReference type="AlphaFoldDB" id="A0ABD3Q6K6"/>
<protein>
    <recommendedName>
        <fullName evidence="3">SGNH hydrolase-type esterase domain-containing protein</fullName>
    </recommendedName>
</protein>
<dbReference type="EMBL" id="JABMIG020000065">
    <property type="protein sequence ID" value="KAL3796164.1"/>
    <property type="molecule type" value="Genomic_DNA"/>
</dbReference>
<dbReference type="SUPFAM" id="SSF52266">
    <property type="entry name" value="SGNH hydrolase"/>
    <property type="match status" value="1"/>
</dbReference>
<sequence length="344" mass="37893">MASKSKIPSSQYYGEYHGHKLKHLKTLYPLLREQSDALIWTAGDSSLDNKYWFHDRKAAVGAYAKVLDPPVSICDVTYWLNYLSENTERYYSQASCTKYAAINTAVEATTLNERCFRLRPQDKFIRDNLSSNDVLIVSIGGNDIALAPTPCTIASVAGLLCLPVRCLENSKSFGTVPMNDCCCGCGPSLASCTCSCPPCLGYFRHLFGTRIQKYIEALTSKTKPAKILVCMIYYPDENNVPSWANASLGALGYNTNPGKIQLLIRKFFEEATSHIRISGTEVIPIPLFHSLDGTRSEDYVARVEPSASGGRKMAELLLDAIHNSAMESNVRTGAPTTSLIDRST</sequence>
<name>A0ABD3Q6K6_9STRA</name>
<dbReference type="Proteomes" id="UP001516023">
    <property type="component" value="Unassembled WGS sequence"/>
</dbReference>
<evidence type="ECO:0008006" key="3">
    <source>
        <dbReference type="Google" id="ProtNLM"/>
    </source>
</evidence>
<keyword evidence="2" id="KW-1185">Reference proteome</keyword>
<dbReference type="InterPro" id="IPR036514">
    <property type="entry name" value="SGNH_hydro_sf"/>
</dbReference>
<organism evidence="1 2">
    <name type="scientific">Cyclotella cryptica</name>
    <dbReference type="NCBI Taxonomy" id="29204"/>
    <lineage>
        <taxon>Eukaryota</taxon>
        <taxon>Sar</taxon>
        <taxon>Stramenopiles</taxon>
        <taxon>Ochrophyta</taxon>
        <taxon>Bacillariophyta</taxon>
        <taxon>Coscinodiscophyceae</taxon>
        <taxon>Thalassiosirophycidae</taxon>
        <taxon>Stephanodiscales</taxon>
        <taxon>Stephanodiscaceae</taxon>
        <taxon>Cyclotella</taxon>
    </lineage>
</organism>
<evidence type="ECO:0000313" key="2">
    <source>
        <dbReference type="Proteomes" id="UP001516023"/>
    </source>
</evidence>
<comment type="caution">
    <text evidence="1">The sequence shown here is derived from an EMBL/GenBank/DDBJ whole genome shotgun (WGS) entry which is preliminary data.</text>
</comment>
<reference evidence="1 2" key="1">
    <citation type="journal article" date="2020" name="G3 (Bethesda)">
        <title>Improved Reference Genome for Cyclotella cryptica CCMP332, a Model for Cell Wall Morphogenesis, Salinity Adaptation, and Lipid Production in Diatoms (Bacillariophyta).</title>
        <authorList>
            <person name="Roberts W.R."/>
            <person name="Downey K.M."/>
            <person name="Ruck E.C."/>
            <person name="Traller J.C."/>
            <person name="Alverson A.J."/>
        </authorList>
    </citation>
    <scope>NUCLEOTIDE SEQUENCE [LARGE SCALE GENOMIC DNA]</scope>
    <source>
        <strain evidence="1 2">CCMP332</strain>
    </source>
</reference>
<dbReference type="Gene3D" id="3.40.50.1110">
    <property type="entry name" value="SGNH hydrolase"/>
    <property type="match status" value="1"/>
</dbReference>
<accession>A0ABD3Q6K6</accession>